<evidence type="ECO:0000256" key="1">
    <source>
        <dbReference type="SAM" id="MobiDB-lite"/>
    </source>
</evidence>
<protein>
    <submittedName>
        <fullName evidence="2">Uncharacterized protein</fullName>
    </submittedName>
</protein>
<evidence type="ECO:0000313" key="3">
    <source>
        <dbReference type="Proteomes" id="UP000648187"/>
    </source>
</evidence>
<gene>
    <name evidence="2" type="ORF">HW555_009308</name>
</gene>
<organism evidence="2 3">
    <name type="scientific">Spodoptera exigua</name>
    <name type="common">Beet armyworm</name>
    <name type="synonym">Noctua fulgens</name>
    <dbReference type="NCBI Taxonomy" id="7107"/>
    <lineage>
        <taxon>Eukaryota</taxon>
        <taxon>Metazoa</taxon>
        <taxon>Ecdysozoa</taxon>
        <taxon>Arthropoda</taxon>
        <taxon>Hexapoda</taxon>
        <taxon>Insecta</taxon>
        <taxon>Pterygota</taxon>
        <taxon>Neoptera</taxon>
        <taxon>Endopterygota</taxon>
        <taxon>Lepidoptera</taxon>
        <taxon>Glossata</taxon>
        <taxon>Ditrysia</taxon>
        <taxon>Noctuoidea</taxon>
        <taxon>Noctuidae</taxon>
        <taxon>Amphipyrinae</taxon>
        <taxon>Spodoptera</taxon>
    </lineage>
</organism>
<sequence>MVSTGEAATVSSSLIQDVEETETGLERTPNASLPATLDSWS</sequence>
<proteinExistence type="predicted"/>
<feature type="compositionally biased region" description="Polar residues" evidence="1">
    <location>
        <begin position="29"/>
        <end position="41"/>
    </location>
</feature>
<evidence type="ECO:0000313" key="2">
    <source>
        <dbReference type="EMBL" id="KAF9412072.1"/>
    </source>
</evidence>
<accession>A0A835G958</accession>
<dbReference type="EMBL" id="JACKWZ010000202">
    <property type="protein sequence ID" value="KAF9412072.1"/>
    <property type="molecule type" value="Genomic_DNA"/>
</dbReference>
<keyword evidence="3" id="KW-1185">Reference proteome</keyword>
<feature type="region of interest" description="Disordered" evidence="1">
    <location>
        <begin position="1"/>
        <end position="41"/>
    </location>
</feature>
<dbReference type="AlphaFoldDB" id="A0A835G958"/>
<name>A0A835G958_SPOEX</name>
<reference evidence="2" key="1">
    <citation type="submission" date="2020-08" db="EMBL/GenBank/DDBJ databases">
        <title>Spodoptera exigua strain:BAW_Kor-Di-RS1 Genome sequencing and assembly.</title>
        <authorList>
            <person name="Kim J."/>
            <person name="Nam H.Y."/>
            <person name="Kwon M."/>
            <person name="Choi J.H."/>
            <person name="Cho S.R."/>
            <person name="Kim G.-H."/>
        </authorList>
    </citation>
    <scope>NUCLEOTIDE SEQUENCE</scope>
    <source>
        <strain evidence="2">BAW_Kor-Di-RS1</strain>
        <tissue evidence="2">Whole-body</tissue>
    </source>
</reference>
<dbReference type="Proteomes" id="UP000648187">
    <property type="component" value="Unassembled WGS sequence"/>
</dbReference>
<comment type="caution">
    <text evidence="2">The sequence shown here is derived from an EMBL/GenBank/DDBJ whole genome shotgun (WGS) entry which is preliminary data.</text>
</comment>